<comment type="caution">
    <text evidence="2">The sequence shown here is derived from an EMBL/GenBank/DDBJ whole genome shotgun (WGS) entry which is preliminary data.</text>
</comment>
<dbReference type="EMBL" id="CAMAPF010000117">
    <property type="protein sequence ID" value="CAH9102638.1"/>
    <property type="molecule type" value="Genomic_DNA"/>
</dbReference>
<evidence type="ECO:0000313" key="3">
    <source>
        <dbReference type="Proteomes" id="UP001152523"/>
    </source>
</evidence>
<keyword evidence="3" id="KW-1185">Reference proteome</keyword>
<organism evidence="2 3">
    <name type="scientific">Cuscuta epithymum</name>
    <dbReference type="NCBI Taxonomy" id="186058"/>
    <lineage>
        <taxon>Eukaryota</taxon>
        <taxon>Viridiplantae</taxon>
        <taxon>Streptophyta</taxon>
        <taxon>Embryophyta</taxon>
        <taxon>Tracheophyta</taxon>
        <taxon>Spermatophyta</taxon>
        <taxon>Magnoliopsida</taxon>
        <taxon>eudicotyledons</taxon>
        <taxon>Gunneridae</taxon>
        <taxon>Pentapetalae</taxon>
        <taxon>asterids</taxon>
        <taxon>lamiids</taxon>
        <taxon>Solanales</taxon>
        <taxon>Convolvulaceae</taxon>
        <taxon>Cuscuteae</taxon>
        <taxon>Cuscuta</taxon>
        <taxon>Cuscuta subgen. Cuscuta</taxon>
    </lineage>
</organism>
<gene>
    <name evidence="2" type="ORF">CEPIT_LOCUS16066</name>
</gene>
<dbReference type="Proteomes" id="UP001152523">
    <property type="component" value="Unassembled WGS sequence"/>
</dbReference>
<accession>A0AAV0DJN6</accession>
<feature type="compositionally biased region" description="Polar residues" evidence="1">
    <location>
        <begin position="28"/>
        <end position="55"/>
    </location>
</feature>
<evidence type="ECO:0000256" key="1">
    <source>
        <dbReference type="SAM" id="MobiDB-lite"/>
    </source>
</evidence>
<evidence type="ECO:0000313" key="2">
    <source>
        <dbReference type="EMBL" id="CAH9102638.1"/>
    </source>
</evidence>
<feature type="region of interest" description="Disordered" evidence="1">
    <location>
        <begin position="1"/>
        <end position="104"/>
    </location>
</feature>
<reference evidence="2" key="1">
    <citation type="submission" date="2022-07" db="EMBL/GenBank/DDBJ databases">
        <authorList>
            <person name="Macas J."/>
            <person name="Novak P."/>
            <person name="Neumann P."/>
        </authorList>
    </citation>
    <scope>NUCLEOTIDE SEQUENCE</scope>
</reference>
<sequence length="104" mass="12021">MTKKLQFTQKYPKLNPTKASPHLPHYSHTLNSHFSSPTTQVQIPSQEKPPISQNHIPKELDPPPPRHRLRSPKFPDTKDYSSPHKLIEKNSLSRPKGRYTCSFL</sequence>
<dbReference type="AlphaFoldDB" id="A0AAV0DJN6"/>
<name>A0AAV0DJN6_9ASTE</name>
<proteinExistence type="predicted"/>
<feature type="compositionally biased region" description="Basic and acidic residues" evidence="1">
    <location>
        <begin position="73"/>
        <end position="88"/>
    </location>
</feature>
<protein>
    <submittedName>
        <fullName evidence="2">Uncharacterized protein</fullName>
    </submittedName>
</protein>